<evidence type="ECO:0000256" key="1">
    <source>
        <dbReference type="SAM" id="Phobius"/>
    </source>
</evidence>
<dbReference type="InterPro" id="IPR006141">
    <property type="entry name" value="Intein_N"/>
</dbReference>
<evidence type="ECO:0000313" key="2">
    <source>
        <dbReference type="EMBL" id="QHU22016.1"/>
    </source>
</evidence>
<proteinExistence type="predicted"/>
<organism evidence="2">
    <name type="scientific">viral metagenome</name>
    <dbReference type="NCBI Taxonomy" id="1070528"/>
    <lineage>
        <taxon>unclassified sequences</taxon>
        <taxon>metagenomes</taxon>
        <taxon>organismal metagenomes</taxon>
    </lineage>
</organism>
<sequence>MWVAIVVSLALGLGLARMMVGFQIQEISKNWDKYRCQPQVLVTGNLFKPAEDPRTASEFAFDNFNFCTSELAKAALTYTLKPVFDVFYKMVEAAIQSIGFTMNLRTLASNLFHGLNNIFTIFTRRFNLTIHEFHKTFLLQMSAMQKSSAIATASIYAGISMVQSVMNFIQLMINICVAIIIILIVMVVFLFFLLAPTIPLILVTVGIITAAGAGAALGDAGEAFCFSPETLIPLANGDVKQIRVIRVGDVLKDNSVVTATMQFATGGGEEFYNLDGIVVSGSHIMYTKTGRPVFVKDSGAILSTRAVPPIVHCLNTSNRRIPVQGATGIVSFADWEELDDDDMQEWDALVRTTLGSPVIKSRPGLCESETGFYPNTVVRIKRGGLDDFTEIRYVSVGDTILDISGWTEVVGIVKLDGSEAHIVGPLGSGANWVLEEGMWRRAAENPKWVAGPPVSQLISLFTKSGTFMVGKTAVRDFSDIGLSAIENSYSFTLSRLLENACSR</sequence>
<keyword evidence="1" id="KW-1133">Transmembrane helix</keyword>
<dbReference type="PROSITE" id="PS50817">
    <property type="entry name" value="INTEIN_N_TER"/>
    <property type="match status" value="1"/>
</dbReference>
<feature type="transmembrane region" description="Helical" evidence="1">
    <location>
        <begin position="200"/>
        <end position="218"/>
    </location>
</feature>
<feature type="transmembrane region" description="Helical" evidence="1">
    <location>
        <begin position="171"/>
        <end position="193"/>
    </location>
</feature>
<dbReference type="AlphaFoldDB" id="A0A6C0KY20"/>
<dbReference type="GO" id="GO:0016539">
    <property type="term" value="P:intein-mediated protein splicing"/>
    <property type="evidence" value="ECO:0007669"/>
    <property type="project" value="InterPro"/>
</dbReference>
<keyword evidence="1" id="KW-0812">Transmembrane</keyword>
<accession>A0A6C0KY20</accession>
<name>A0A6C0KY20_9ZZZZ</name>
<dbReference type="EMBL" id="MN740994">
    <property type="protein sequence ID" value="QHU22016.1"/>
    <property type="molecule type" value="Genomic_DNA"/>
</dbReference>
<dbReference type="SUPFAM" id="SSF51294">
    <property type="entry name" value="Hedgehog/intein (Hint) domain"/>
    <property type="match status" value="1"/>
</dbReference>
<keyword evidence="1" id="KW-0472">Membrane</keyword>
<dbReference type="InterPro" id="IPR036844">
    <property type="entry name" value="Hint_dom_sf"/>
</dbReference>
<evidence type="ECO:0008006" key="3">
    <source>
        <dbReference type="Google" id="ProtNLM"/>
    </source>
</evidence>
<protein>
    <recommendedName>
        <fullName evidence="3">Hedgehog/Intein (Hint) domain-containing protein</fullName>
    </recommendedName>
</protein>
<reference evidence="2" key="1">
    <citation type="journal article" date="2020" name="Nature">
        <title>Giant virus diversity and host interactions through global metagenomics.</title>
        <authorList>
            <person name="Schulz F."/>
            <person name="Roux S."/>
            <person name="Paez-Espino D."/>
            <person name="Jungbluth S."/>
            <person name="Walsh D.A."/>
            <person name="Denef V.J."/>
            <person name="McMahon K.D."/>
            <person name="Konstantinidis K.T."/>
            <person name="Eloe-Fadrosh E.A."/>
            <person name="Kyrpides N.C."/>
            <person name="Woyke T."/>
        </authorList>
    </citation>
    <scope>NUCLEOTIDE SEQUENCE</scope>
    <source>
        <strain evidence="2">GVMAG-S-3300013286-35</strain>
    </source>
</reference>